<feature type="region of interest" description="Disordered" evidence="1">
    <location>
        <begin position="152"/>
        <end position="187"/>
    </location>
</feature>
<dbReference type="OrthoDB" id="5374757at2759"/>
<dbReference type="GeneID" id="37270683"/>
<dbReference type="Proteomes" id="UP000245946">
    <property type="component" value="Unassembled WGS sequence"/>
</dbReference>
<evidence type="ECO:0000313" key="2">
    <source>
        <dbReference type="EMBL" id="PWN96114.1"/>
    </source>
</evidence>
<evidence type="ECO:0000256" key="1">
    <source>
        <dbReference type="SAM" id="MobiDB-lite"/>
    </source>
</evidence>
<dbReference type="AlphaFoldDB" id="A0A316Z4U7"/>
<keyword evidence="3" id="KW-1185">Reference proteome</keyword>
<sequence length="366" mass="39711">MSTSAAPSAAGPYTTRQSFYLRVSAHLVLHTLLYLDARDLRWFNALPASLDVALSGDTDVPFGDVVLGKALAHLRRSLLPKLQRERGPPSRASADGLANTSGKETVDVHEENGWRCAYYLRVRERGRHAVLLKNKQLRFPHEVRAGRVRKQRASAAVAPPPAAAAPVAGSSREGEIQIKPDPDAEDGIDEWGFGTGLNMGAATAGGAVEEPQEDEEMVFEDDEEDDDKKPVLTVSYRGFRIFDKLLYLVLEPLPSYRKAHPELFRAVSDAPARQLSTVPLRASSARTPTPVPSSRGGGLFRGESVTTPSPSPAPEQRRREASVAFGRGDEEADMVEQDEESGAVGLANRLIGRNDQAGREVGDGEE</sequence>
<reference evidence="2 3" key="1">
    <citation type="journal article" date="2018" name="Mol. Biol. Evol.">
        <title>Broad Genomic Sampling Reveals a Smut Pathogenic Ancestry of the Fungal Clade Ustilaginomycotina.</title>
        <authorList>
            <person name="Kijpornyongpan T."/>
            <person name="Mondo S.J."/>
            <person name="Barry K."/>
            <person name="Sandor L."/>
            <person name="Lee J."/>
            <person name="Lipzen A."/>
            <person name="Pangilinan J."/>
            <person name="LaButti K."/>
            <person name="Hainaut M."/>
            <person name="Henrissat B."/>
            <person name="Grigoriev I.V."/>
            <person name="Spatafora J.W."/>
            <person name="Aime M.C."/>
        </authorList>
    </citation>
    <scope>NUCLEOTIDE SEQUENCE [LARGE SCALE GENOMIC DNA]</scope>
    <source>
        <strain evidence="2 3">MCA 4186</strain>
    </source>
</reference>
<proteinExistence type="predicted"/>
<feature type="compositionally biased region" description="Acidic residues" evidence="1">
    <location>
        <begin position="330"/>
        <end position="341"/>
    </location>
</feature>
<feature type="region of interest" description="Disordered" evidence="1">
    <location>
        <begin position="279"/>
        <end position="366"/>
    </location>
</feature>
<evidence type="ECO:0000313" key="3">
    <source>
        <dbReference type="Proteomes" id="UP000245946"/>
    </source>
</evidence>
<protein>
    <submittedName>
        <fullName evidence="2">Uncharacterized protein</fullName>
    </submittedName>
</protein>
<feature type="compositionally biased region" description="Acidic residues" evidence="1">
    <location>
        <begin position="210"/>
        <end position="226"/>
    </location>
</feature>
<dbReference type="EMBL" id="KZ819301">
    <property type="protein sequence ID" value="PWN96114.1"/>
    <property type="molecule type" value="Genomic_DNA"/>
</dbReference>
<dbReference type="PANTHER" id="PTHR40635:SF1">
    <property type="match status" value="1"/>
</dbReference>
<name>A0A316Z4U7_9BASI</name>
<organism evidence="2 3">
    <name type="scientific">Tilletiopsis washingtonensis</name>
    <dbReference type="NCBI Taxonomy" id="58919"/>
    <lineage>
        <taxon>Eukaryota</taxon>
        <taxon>Fungi</taxon>
        <taxon>Dikarya</taxon>
        <taxon>Basidiomycota</taxon>
        <taxon>Ustilaginomycotina</taxon>
        <taxon>Exobasidiomycetes</taxon>
        <taxon>Entylomatales</taxon>
        <taxon>Entylomatales incertae sedis</taxon>
        <taxon>Tilletiopsis</taxon>
    </lineage>
</organism>
<feature type="region of interest" description="Disordered" evidence="1">
    <location>
        <begin position="199"/>
        <end position="227"/>
    </location>
</feature>
<feature type="compositionally biased region" description="Basic and acidic residues" evidence="1">
    <location>
        <begin position="356"/>
        <end position="366"/>
    </location>
</feature>
<gene>
    <name evidence="2" type="ORF">FA09DRAFT_331695</name>
</gene>
<accession>A0A316Z4U7</accession>
<dbReference type="RefSeq" id="XP_025596393.1">
    <property type="nucleotide sequence ID" value="XM_025743139.1"/>
</dbReference>
<dbReference type="PANTHER" id="PTHR40635">
    <property type="match status" value="1"/>
</dbReference>
<feature type="compositionally biased region" description="Basic and acidic residues" evidence="1">
    <location>
        <begin position="172"/>
        <end position="182"/>
    </location>
</feature>
<feature type="region of interest" description="Disordered" evidence="1">
    <location>
        <begin position="81"/>
        <end position="104"/>
    </location>
</feature>